<dbReference type="Proteomes" id="UP001432027">
    <property type="component" value="Unassembled WGS sequence"/>
</dbReference>
<proteinExistence type="predicted"/>
<organism evidence="1 2">
    <name type="scientific">Pristionchus entomophagus</name>
    <dbReference type="NCBI Taxonomy" id="358040"/>
    <lineage>
        <taxon>Eukaryota</taxon>
        <taxon>Metazoa</taxon>
        <taxon>Ecdysozoa</taxon>
        <taxon>Nematoda</taxon>
        <taxon>Chromadorea</taxon>
        <taxon>Rhabditida</taxon>
        <taxon>Rhabditina</taxon>
        <taxon>Diplogasteromorpha</taxon>
        <taxon>Diplogasteroidea</taxon>
        <taxon>Neodiplogasteridae</taxon>
        <taxon>Pristionchus</taxon>
    </lineage>
</organism>
<reference evidence="1" key="1">
    <citation type="submission" date="2023-10" db="EMBL/GenBank/DDBJ databases">
        <title>Genome assembly of Pristionchus species.</title>
        <authorList>
            <person name="Yoshida K."/>
            <person name="Sommer R.J."/>
        </authorList>
    </citation>
    <scope>NUCLEOTIDE SEQUENCE</scope>
    <source>
        <strain evidence="1">RS0144</strain>
    </source>
</reference>
<dbReference type="AlphaFoldDB" id="A0AAV5SPE4"/>
<evidence type="ECO:0000313" key="1">
    <source>
        <dbReference type="EMBL" id="GMS82483.1"/>
    </source>
</evidence>
<keyword evidence="2" id="KW-1185">Reference proteome</keyword>
<dbReference type="EMBL" id="BTSX01000002">
    <property type="protein sequence ID" value="GMS82483.1"/>
    <property type="molecule type" value="Genomic_DNA"/>
</dbReference>
<evidence type="ECO:0000313" key="2">
    <source>
        <dbReference type="Proteomes" id="UP001432027"/>
    </source>
</evidence>
<dbReference type="Gene3D" id="2.60.270.50">
    <property type="match status" value="1"/>
</dbReference>
<name>A0AAV5SPE4_9BILA</name>
<gene>
    <name evidence="1" type="ORF">PENTCL1PPCAC_4658</name>
</gene>
<feature type="non-terminal residue" evidence="1">
    <location>
        <position position="1"/>
    </location>
</feature>
<accession>A0AAV5SPE4</accession>
<comment type="caution">
    <text evidence="1">The sequence shown here is derived from an EMBL/GenBank/DDBJ whole genome shotgun (WGS) entry which is preliminary data.</text>
</comment>
<sequence length="219" mass="24463">YMDEYKASGDEDANSTSAPQGAILSFIAANAAAVGLQITGEIISGGYTVIAGFEIANFTKEKISMDKVDVIHGCIATTPLDIAPAEDMKFSARKENLSFHGTEGAVCFTIADRVLFLYWQVPLTDLGGSNEIAIAFGKKGQKKDDIYKYGSQIRQFHQFKNHWAAWDWHVYDDKMRFVQIHDETFAVRGMMDTSRKPTIKIDVVPMDKSQFADKLQKYV</sequence>
<protein>
    <submittedName>
        <fullName evidence="1">Uncharacterized protein</fullName>
    </submittedName>
</protein>